<feature type="active site" evidence="9">
    <location>
        <position position="80"/>
    </location>
</feature>
<feature type="binding site" evidence="10">
    <location>
        <position position="78"/>
    </location>
    <ligand>
        <name>Zn(2+)</name>
        <dbReference type="ChEBI" id="CHEBI:29105"/>
        <label>1</label>
    </ligand>
</feature>
<evidence type="ECO:0000256" key="1">
    <source>
        <dbReference type="ARBA" id="ARBA00004496"/>
    </source>
</evidence>
<name>A0A0L0DA53_THETB</name>
<gene>
    <name evidence="12" type="ORF">AMSG_04402</name>
</gene>
<dbReference type="InterPro" id="IPR011650">
    <property type="entry name" value="Peptidase_M20_dimer"/>
</dbReference>
<evidence type="ECO:0000259" key="11">
    <source>
        <dbReference type="Pfam" id="PF07687"/>
    </source>
</evidence>
<keyword evidence="4" id="KW-0963">Cytoplasm</keyword>
<dbReference type="eggNOG" id="KOG2275">
    <property type="taxonomic scope" value="Eukaryota"/>
</dbReference>
<keyword evidence="5 10" id="KW-0479">Metal-binding</keyword>
<dbReference type="GO" id="GO:0046872">
    <property type="term" value="F:metal ion binding"/>
    <property type="evidence" value="ECO:0007669"/>
    <property type="project" value="UniProtKB-KW"/>
</dbReference>
<dbReference type="InterPro" id="IPR010159">
    <property type="entry name" value="N-acyl_aa_amidohydrolase"/>
</dbReference>
<dbReference type="GO" id="GO:0005737">
    <property type="term" value="C:cytoplasm"/>
    <property type="evidence" value="ECO:0007669"/>
    <property type="project" value="UniProtKB-SubCell"/>
</dbReference>
<dbReference type="Gene3D" id="3.30.70.360">
    <property type="match status" value="1"/>
</dbReference>
<feature type="binding site" evidence="10">
    <location>
        <position position="389"/>
    </location>
    <ligand>
        <name>Zn(2+)</name>
        <dbReference type="ChEBI" id="CHEBI:29105"/>
        <label>2</label>
    </ligand>
</feature>
<evidence type="ECO:0000256" key="3">
    <source>
        <dbReference type="ARBA" id="ARBA00011913"/>
    </source>
</evidence>
<dbReference type="SUPFAM" id="SSF55031">
    <property type="entry name" value="Bacterial exopeptidase dimerisation domain"/>
    <property type="match status" value="1"/>
</dbReference>
<feature type="binding site" evidence="10">
    <location>
        <position position="110"/>
    </location>
    <ligand>
        <name>Zn(2+)</name>
        <dbReference type="ChEBI" id="CHEBI:29105"/>
        <label>1</label>
    </ligand>
</feature>
<evidence type="ECO:0000256" key="5">
    <source>
        <dbReference type="ARBA" id="ARBA00022723"/>
    </source>
</evidence>
<dbReference type="GO" id="GO:0004046">
    <property type="term" value="F:aminoacylase activity"/>
    <property type="evidence" value="ECO:0007669"/>
    <property type="project" value="UniProtKB-EC"/>
</dbReference>
<reference evidence="12 13" key="1">
    <citation type="submission" date="2010-05" db="EMBL/GenBank/DDBJ databases">
        <title>The Genome Sequence of Thecamonas trahens ATCC 50062.</title>
        <authorList>
            <consortium name="The Broad Institute Genome Sequencing Platform"/>
            <person name="Russ C."/>
            <person name="Cuomo C."/>
            <person name="Shea T."/>
            <person name="Young S.K."/>
            <person name="Zeng Q."/>
            <person name="Koehrsen M."/>
            <person name="Haas B."/>
            <person name="Borodovsky M."/>
            <person name="Guigo R."/>
            <person name="Alvarado L."/>
            <person name="Berlin A."/>
            <person name="Bochicchio J."/>
            <person name="Borenstein D."/>
            <person name="Chapman S."/>
            <person name="Chen Z."/>
            <person name="Freedman E."/>
            <person name="Gellesch M."/>
            <person name="Goldberg J."/>
            <person name="Griggs A."/>
            <person name="Gujja S."/>
            <person name="Heilman E."/>
            <person name="Heiman D."/>
            <person name="Hepburn T."/>
            <person name="Howarth C."/>
            <person name="Jen D."/>
            <person name="Larson L."/>
            <person name="Mehta T."/>
            <person name="Park D."/>
            <person name="Pearson M."/>
            <person name="Roberts A."/>
            <person name="Saif S."/>
            <person name="Shenoy N."/>
            <person name="Sisk P."/>
            <person name="Stolte C."/>
            <person name="Sykes S."/>
            <person name="Thomson T."/>
            <person name="Walk T."/>
            <person name="White J."/>
            <person name="Yandava C."/>
            <person name="Burger G."/>
            <person name="Gray M.W."/>
            <person name="Holland P.W.H."/>
            <person name="King N."/>
            <person name="Lang F.B.F."/>
            <person name="Roger A.J."/>
            <person name="Ruiz-Trillo I."/>
            <person name="Lander E."/>
            <person name="Nusbaum C."/>
        </authorList>
    </citation>
    <scope>NUCLEOTIDE SEQUENCE [LARGE SCALE GENOMIC DNA]</scope>
    <source>
        <strain evidence="12 13">ATCC 50062</strain>
    </source>
</reference>
<dbReference type="PANTHER" id="PTHR45892">
    <property type="entry name" value="AMINOACYLASE-1"/>
    <property type="match status" value="1"/>
</dbReference>
<proteinExistence type="inferred from homology"/>
<keyword evidence="6" id="KW-0378">Hydrolase</keyword>
<dbReference type="SUPFAM" id="SSF53187">
    <property type="entry name" value="Zn-dependent exopeptidases"/>
    <property type="match status" value="1"/>
</dbReference>
<dbReference type="RefSeq" id="XP_013758743.1">
    <property type="nucleotide sequence ID" value="XM_013903289.1"/>
</dbReference>
<feature type="domain" description="Peptidase M20 dimerisation" evidence="11">
    <location>
        <begin position="210"/>
        <end position="315"/>
    </location>
</feature>
<dbReference type="Pfam" id="PF01546">
    <property type="entry name" value="Peptidase_M20"/>
    <property type="match status" value="1"/>
</dbReference>
<feature type="binding site" evidence="10">
    <location>
        <position position="188"/>
    </location>
    <ligand>
        <name>Zn(2+)</name>
        <dbReference type="ChEBI" id="CHEBI:29105"/>
        <label>1</label>
    </ligand>
</feature>
<keyword evidence="13" id="KW-1185">Reference proteome</keyword>
<evidence type="ECO:0000256" key="10">
    <source>
        <dbReference type="PIRSR" id="PIRSR036696-2"/>
    </source>
</evidence>
<evidence type="ECO:0000313" key="13">
    <source>
        <dbReference type="Proteomes" id="UP000054408"/>
    </source>
</evidence>
<evidence type="ECO:0000256" key="4">
    <source>
        <dbReference type="ARBA" id="ARBA00022490"/>
    </source>
</evidence>
<dbReference type="EMBL" id="GL349450">
    <property type="protein sequence ID" value="KNC48173.1"/>
    <property type="molecule type" value="Genomic_DNA"/>
</dbReference>
<dbReference type="Proteomes" id="UP000054408">
    <property type="component" value="Unassembled WGS sequence"/>
</dbReference>
<feature type="active site" description="Proton acceptor" evidence="9">
    <location>
        <position position="144"/>
    </location>
</feature>
<dbReference type="InterPro" id="IPR052083">
    <property type="entry name" value="Aminoacylase-1_M20A"/>
</dbReference>
<evidence type="ECO:0000256" key="2">
    <source>
        <dbReference type="ARBA" id="ARBA00006247"/>
    </source>
</evidence>
<dbReference type="EC" id="3.5.1.14" evidence="3"/>
<dbReference type="GO" id="GO:0006520">
    <property type="term" value="P:amino acid metabolic process"/>
    <property type="evidence" value="ECO:0007669"/>
    <property type="project" value="InterPro"/>
</dbReference>
<organism evidence="12 13">
    <name type="scientific">Thecamonas trahens ATCC 50062</name>
    <dbReference type="NCBI Taxonomy" id="461836"/>
    <lineage>
        <taxon>Eukaryota</taxon>
        <taxon>Apusozoa</taxon>
        <taxon>Apusomonadida</taxon>
        <taxon>Apusomonadidae</taxon>
        <taxon>Thecamonas</taxon>
    </lineage>
</organism>
<dbReference type="PIRSF" id="PIRSF036696">
    <property type="entry name" value="ACY-1"/>
    <property type="match status" value="1"/>
</dbReference>
<comment type="cofactor">
    <cofactor evidence="10">
        <name>Zn(2+)</name>
        <dbReference type="ChEBI" id="CHEBI:29105"/>
    </cofactor>
    <text evidence="10">Binds 2 Zn(2+) ions per subunit.</text>
</comment>
<dbReference type="Gene3D" id="1.10.150.900">
    <property type="match status" value="1"/>
</dbReference>
<dbReference type="GeneID" id="25563947"/>
<dbReference type="PROSITE" id="PS00759">
    <property type="entry name" value="ARGE_DAPE_CPG2_2"/>
    <property type="match status" value="1"/>
</dbReference>
<dbReference type="STRING" id="461836.A0A0L0DA53"/>
<dbReference type="PANTHER" id="PTHR45892:SF1">
    <property type="entry name" value="AMINOACYLASE-1"/>
    <property type="match status" value="1"/>
</dbReference>
<dbReference type="OrthoDB" id="3064516at2759"/>
<accession>A0A0L0DA53</accession>
<evidence type="ECO:0000313" key="12">
    <source>
        <dbReference type="EMBL" id="KNC48173.1"/>
    </source>
</evidence>
<keyword evidence="7 10" id="KW-0862">Zinc</keyword>
<sequence length="423" mass="44907">MDPADSRAVAAFQKFLQTRTDHPAPDYAAAVAFLVEYAHELGMPEPRVVDGLVADKPMFQVVVVGTENEAPALLLNSHMDVVTADADAWDHPPFDGVIADGRIYARGTQDMKCVTIQQMEALSRLLARGWTPARSVVLTVVPDEEIGGVDGMAALLSFTVEEAAARAAGEAPGPVTIAGLPIGFALDEGLANPTPGHYTVFNGERAPFFVDVTATGATGHGSRFIEDTAMEKLIGFANKALAFRAEQAAKLHASGSCEGKKLGDVITVNLTILRAGKLHNVIPSEARAGLDIRVPPTVGYDELRALLDDWTATDGLSYTFAYEPPLNSLTETSSSPWYAAFERAVHAAHPDAVCQLEVFPAATDSRYLRALGVPAIGFSPLAGEPILLHDHNESIAVSTFISGIAVYEALLTELTAVPLPAPM</sequence>
<evidence type="ECO:0000256" key="7">
    <source>
        <dbReference type="ARBA" id="ARBA00022833"/>
    </source>
</evidence>
<dbReference type="InterPro" id="IPR001261">
    <property type="entry name" value="ArgE/DapE_CS"/>
</dbReference>
<evidence type="ECO:0000256" key="8">
    <source>
        <dbReference type="ARBA" id="ARBA00029656"/>
    </source>
</evidence>
<dbReference type="InterPro" id="IPR002933">
    <property type="entry name" value="Peptidase_M20"/>
</dbReference>
<comment type="subcellular location">
    <subcellularLocation>
        <location evidence="1">Cytoplasm</location>
    </subcellularLocation>
</comment>
<feature type="binding site" evidence="10">
    <location>
        <position position="145"/>
    </location>
    <ligand>
        <name>Zn(2+)</name>
        <dbReference type="ChEBI" id="CHEBI:29105"/>
        <label>2</label>
    </ligand>
</feature>
<dbReference type="OMA" id="GTDAKQF"/>
<dbReference type="NCBIfam" id="TIGR01880">
    <property type="entry name" value="Ac-peptdase-euk"/>
    <property type="match status" value="1"/>
</dbReference>
<feature type="binding site" evidence="10">
    <location>
        <position position="110"/>
    </location>
    <ligand>
        <name>Zn(2+)</name>
        <dbReference type="ChEBI" id="CHEBI:29105"/>
        <label>2</label>
    </ligand>
</feature>
<dbReference type="Pfam" id="PF07687">
    <property type="entry name" value="M20_dimer"/>
    <property type="match status" value="1"/>
</dbReference>
<dbReference type="InterPro" id="IPR036264">
    <property type="entry name" value="Bact_exopeptidase_dim_dom"/>
</dbReference>
<comment type="similarity">
    <text evidence="2">Belongs to the peptidase M20A family.</text>
</comment>
<evidence type="ECO:0000256" key="9">
    <source>
        <dbReference type="PIRSR" id="PIRSR036696-1"/>
    </source>
</evidence>
<dbReference type="AlphaFoldDB" id="A0A0L0DA53"/>
<dbReference type="PROSITE" id="PS00758">
    <property type="entry name" value="ARGE_DAPE_CPG2_1"/>
    <property type="match status" value="1"/>
</dbReference>
<dbReference type="Gene3D" id="3.40.630.10">
    <property type="entry name" value="Zn peptidases"/>
    <property type="match status" value="1"/>
</dbReference>
<protein>
    <recommendedName>
        <fullName evidence="3">N-acyl-aliphatic-L-amino acid amidohydrolase</fullName>
        <ecNumber evidence="3">3.5.1.14</ecNumber>
    </recommendedName>
    <alternativeName>
        <fullName evidence="8">N-acyl-L-amino-acid amidohydrolase</fullName>
    </alternativeName>
</protein>
<evidence type="ECO:0000256" key="6">
    <source>
        <dbReference type="ARBA" id="ARBA00022801"/>
    </source>
</evidence>